<evidence type="ECO:0000256" key="1">
    <source>
        <dbReference type="ARBA" id="ARBA00011073"/>
    </source>
</evidence>
<sequence>MMFLKNISLGLVLLGTHLTAAIPPPSPPIPTNPILPIAYASAATIIPNRYIVVYNNTFSSNAIQAKMAFFSTTIKKRNLNKRSLDGRQLSTETMSFRMNKWHAMALDADDGLIEDINRANEVAYVEADQWMHTSGTVSQANAPLGLQRLSQKVQPGKGKGSYRFDESAGEGIMVYVVDTGVRISHEEFQGRASYGANFVDVGPDGQLNSNASDDNGHGSHVAGTIASTTYGVAKRASLTAIKVLNSKGEGPNSGILAGLQFVLQDVARKNLTGRAVMNLSLGGGFSQAMNHALQSVVKAGIVCVAAAGNDDKDATNMSPASAPNAITVGAINAKTDAKASFSNFGASVDIYAPGVNVLSVGHLSDNDTRILSGTSMASPHIAGLAAYLMRLRHIKDATQVSDLIKRLGSQTGARVRGNREGTTSVIAYNGALDVDIGEGGGNKGVDSGRNTSGGVNNGSFGCGGIDCAGISRGGPDRGGIKSQGTTSAGFISGLPAQGPSIIRPAAATVPQNSRPRVFRLGNMQPGHAAFVNATGRNRKGHGHGRAGRYRIQPSLRTQLERRTR</sequence>
<dbReference type="GO" id="GO:0006508">
    <property type="term" value="P:proteolysis"/>
    <property type="evidence" value="ECO:0007669"/>
    <property type="project" value="UniProtKB-KW"/>
</dbReference>
<dbReference type="PRINTS" id="PR00723">
    <property type="entry name" value="SUBTILISIN"/>
</dbReference>
<dbReference type="EMBL" id="SRPS01000052">
    <property type="protein sequence ID" value="KAG5971974.1"/>
    <property type="molecule type" value="Genomic_DNA"/>
</dbReference>
<dbReference type="FunFam" id="3.40.50.200:FF:000007">
    <property type="entry name" value="Subtilisin-like serine protease"/>
    <property type="match status" value="1"/>
</dbReference>
<feature type="domain" description="Peptidase S8/S53" evidence="8">
    <location>
        <begin position="169"/>
        <end position="405"/>
    </location>
</feature>
<feature type="signal peptide" evidence="7">
    <location>
        <begin position="1"/>
        <end position="21"/>
    </location>
</feature>
<dbReference type="InterPro" id="IPR000209">
    <property type="entry name" value="Peptidase_S8/S53_dom"/>
</dbReference>
<organism evidence="9 10">
    <name type="scientific">Claviceps arundinis</name>
    <dbReference type="NCBI Taxonomy" id="1623583"/>
    <lineage>
        <taxon>Eukaryota</taxon>
        <taxon>Fungi</taxon>
        <taxon>Dikarya</taxon>
        <taxon>Ascomycota</taxon>
        <taxon>Pezizomycotina</taxon>
        <taxon>Sordariomycetes</taxon>
        <taxon>Hypocreomycetidae</taxon>
        <taxon>Hypocreales</taxon>
        <taxon>Clavicipitaceae</taxon>
        <taxon>Claviceps</taxon>
    </lineage>
</organism>
<feature type="active site" description="Charge relay system" evidence="5">
    <location>
        <position position="375"/>
    </location>
</feature>
<dbReference type="PROSITE" id="PS51892">
    <property type="entry name" value="SUBTILASE"/>
    <property type="match status" value="1"/>
</dbReference>
<evidence type="ECO:0000256" key="2">
    <source>
        <dbReference type="ARBA" id="ARBA00022670"/>
    </source>
</evidence>
<dbReference type="InterPro" id="IPR034193">
    <property type="entry name" value="PCSK9_ProteinaseK-like"/>
</dbReference>
<name>A0A9P7MXA9_9HYPO</name>
<comment type="similarity">
    <text evidence="1 5 6">Belongs to the peptidase S8 family.</text>
</comment>
<dbReference type="SUPFAM" id="SSF54897">
    <property type="entry name" value="Protease propeptides/inhibitors"/>
    <property type="match status" value="1"/>
</dbReference>
<dbReference type="InterPro" id="IPR023827">
    <property type="entry name" value="Peptidase_S8_Asp-AS"/>
</dbReference>
<dbReference type="PROSITE" id="PS00136">
    <property type="entry name" value="SUBTILASE_ASP"/>
    <property type="match status" value="1"/>
</dbReference>
<gene>
    <name evidence="9" type="ORF">E4U56_006485</name>
</gene>
<dbReference type="AlphaFoldDB" id="A0A9P7MXA9"/>
<dbReference type="PROSITE" id="PS00138">
    <property type="entry name" value="SUBTILASE_SER"/>
    <property type="match status" value="1"/>
</dbReference>
<evidence type="ECO:0000256" key="5">
    <source>
        <dbReference type="PROSITE-ProRule" id="PRU01240"/>
    </source>
</evidence>
<dbReference type="OrthoDB" id="206201at2759"/>
<dbReference type="Gene3D" id="3.40.50.200">
    <property type="entry name" value="Peptidase S8/S53 domain"/>
    <property type="match status" value="1"/>
</dbReference>
<feature type="active site" description="Charge relay system" evidence="5">
    <location>
        <position position="178"/>
    </location>
</feature>
<dbReference type="Pfam" id="PF00082">
    <property type="entry name" value="Peptidase_S8"/>
    <property type="match status" value="1"/>
</dbReference>
<dbReference type="InterPro" id="IPR050131">
    <property type="entry name" value="Peptidase_S8_subtilisin-like"/>
</dbReference>
<comment type="caution">
    <text evidence="9">The sequence shown here is derived from an EMBL/GenBank/DDBJ whole genome shotgun (WGS) entry which is preliminary data.</text>
</comment>
<dbReference type="CDD" id="cd04077">
    <property type="entry name" value="Peptidases_S8_PCSK9_ProteinaseK_like"/>
    <property type="match status" value="1"/>
</dbReference>
<evidence type="ECO:0000256" key="3">
    <source>
        <dbReference type="ARBA" id="ARBA00022801"/>
    </source>
</evidence>
<dbReference type="GO" id="GO:0004252">
    <property type="term" value="F:serine-type endopeptidase activity"/>
    <property type="evidence" value="ECO:0007669"/>
    <property type="project" value="UniProtKB-UniRule"/>
</dbReference>
<dbReference type="InterPro" id="IPR015500">
    <property type="entry name" value="Peptidase_S8_subtilisin-rel"/>
</dbReference>
<evidence type="ECO:0000259" key="8">
    <source>
        <dbReference type="Pfam" id="PF00082"/>
    </source>
</evidence>
<keyword evidence="2 5" id="KW-0645">Protease</keyword>
<evidence type="ECO:0000313" key="10">
    <source>
        <dbReference type="Proteomes" id="UP000784919"/>
    </source>
</evidence>
<proteinExistence type="inferred from homology"/>
<dbReference type="InterPro" id="IPR036852">
    <property type="entry name" value="Peptidase_S8/S53_dom_sf"/>
</dbReference>
<dbReference type="PANTHER" id="PTHR43806">
    <property type="entry name" value="PEPTIDASE S8"/>
    <property type="match status" value="1"/>
</dbReference>
<dbReference type="SUPFAM" id="SSF52743">
    <property type="entry name" value="Subtilisin-like"/>
    <property type="match status" value="1"/>
</dbReference>
<feature type="active site" description="Charge relay system" evidence="5">
    <location>
        <position position="217"/>
    </location>
</feature>
<protein>
    <recommendedName>
        <fullName evidence="8">Peptidase S8/S53 domain-containing protein</fullName>
    </recommendedName>
</protein>
<evidence type="ECO:0000256" key="7">
    <source>
        <dbReference type="SAM" id="SignalP"/>
    </source>
</evidence>
<keyword evidence="3 5" id="KW-0378">Hydrolase</keyword>
<reference evidence="9" key="1">
    <citation type="journal article" date="2020" name="bioRxiv">
        <title>Whole genome comparisons of ergot fungi reveals the divergence and evolution of species within the genus Claviceps are the result of varying mechanisms driving genome evolution and host range expansion.</title>
        <authorList>
            <person name="Wyka S.A."/>
            <person name="Mondo S.J."/>
            <person name="Liu M."/>
            <person name="Dettman J."/>
            <person name="Nalam V."/>
            <person name="Broders K.D."/>
        </authorList>
    </citation>
    <scope>NUCLEOTIDE SEQUENCE</scope>
    <source>
        <strain evidence="9">CCC 1102</strain>
    </source>
</reference>
<evidence type="ECO:0000313" key="9">
    <source>
        <dbReference type="EMBL" id="KAG5971974.1"/>
    </source>
</evidence>
<evidence type="ECO:0000256" key="4">
    <source>
        <dbReference type="ARBA" id="ARBA00022825"/>
    </source>
</evidence>
<evidence type="ECO:0000256" key="6">
    <source>
        <dbReference type="RuleBase" id="RU003355"/>
    </source>
</evidence>
<keyword evidence="7" id="KW-0732">Signal</keyword>
<dbReference type="PROSITE" id="PS00137">
    <property type="entry name" value="SUBTILASE_HIS"/>
    <property type="match status" value="1"/>
</dbReference>
<dbReference type="Proteomes" id="UP000784919">
    <property type="component" value="Unassembled WGS sequence"/>
</dbReference>
<dbReference type="InterPro" id="IPR022398">
    <property type="entry name" value="Peptidase_S8_His-AS"/>
</dbReference>
<keyword evidence="4 5" id="KW-0720">Serine protease</keyword>
<dbReference type="PANTHER" id="PTHR43806:SF11">
    <property type="entry name" value="CEREVISIN-RELATED"/>
    <property type="match status" value="1"/>
</dbReference>
<dbReference type="InterPro" id="IPR023828">
    <property type="entry name" value="Peptidase_S8_Ser-AS"/>
</dbReference>
<accession>A0A9P7MXA9</accession>
<feature type="chain" id="PRO_5040401138" description="Peptidase S8/S53 domain-containing protein" evidence="7">
    <location>
        <begin position="22"/>
        <end position="564"/>
    </location>
</feature>